<evidence type="ECO:0000259" key="5">
    <source>
        <dbReference type="Pfam" id="PF04542"/>
    </source>
</evidence>
<dbReference type="InterPro" id="IPR013324">
    <property type="entry name" value="RNA_pol_sigma_r3/r4-like"/>
</dbReference>
<evidence type="ECO:0000256" key="2">
    <source>
        <dbReference type="ARBA" id="ARBA00023015"/>
    </source>
</evidence>
<dbReference type="Pfam" id="PF08281">
    <property type="entry name" value="Sigma70_r4_2"/>
    <property type="match status" value="1"/>
</dbReference>
<dbReference type="InterPro" id="IPR039425">
    <property type="entry name" value="RNA_pol_sigma-70-like"/>
</dbReference>
<dbReference type="InterPro" id="IPR007627">
    <property type="entry name" value="RNA_pol_sigma70_r2"/>
</dbReference>
<protein>
    <submittedName>
        <fullName evidence="7">RNA polymerase sigma factor</fullName>
    </submittedName>
</protein>
<dbReference type="Gene3D" id="1.10.10.10">
    <property type="entry name" value="Winged helix-like DNA-binding domain superfamily/Winged helix DNA-binding domain"/>
    <property type="match status" value="1"/>
</dbReference>
<name>A0ABW1KZ46_9PROT</name>
<evidence type="ECO:0000313" key="7">
    <source>
        <dbReference type="EMBL" id="MFC6037363.1"/>
    </source>
</evidence>
<keyword evidence="4" id="KW-0804">Transcription</keyword>
<dbReference type="PANTHER" id="PTHR43133:SF63">
    <property type="entry name" value="RNA POLYMERASE SIGMA FACTOR FECI-RELATED"/>
    <property type="match status" value="1"/>
</dbReference>
<dbReference type="InterPro" id="IPR013249">
    <property type="entry name" value="RNA_pol_sigma70_r4_t2"/>
</dbReference>
<dbReference type="SUPFAM" id="SSF88946">
    <property type="entry name" value="Sigma2 domain of RNA polymerase sigma factors"/>
    <property type="match status" value="1"/>
</dbReference>
<dbReference type="Pfam" id="PF04542">
    <property type="entry name" value="Sigma70_r2"/>
    <property type="match status" value="1"/>
</dbReference>
<dbReference type="SUPFAM" id="SSF88659">
    <property type="entry name" value="Sigma3 and sigma4 domains of RNA polymerase sigma factors"/>
    <property type="match status" value="1"/>
</dbReference>
<evidence type="ECO:0000313" key="8">
    <source>
        <dbReference type="Proteomes" id="UP001596116"/>
    </source>
</evidence>
<organism evidence="7 8">
    <name type="scientific">Hyphococcus aureus</name>
    <dbReference type="NCBI Taxonomy" id="2666033"/>
    <lineage>
        <taxon>Bacteria</taxon>
        <taxon>Pseudomonadati</taxon>
        <taxon>Pseudomonadota</taxon>
        <taxon>Alphaproteobacteria</taxon>
        <taxon>Parvularculales</taxon>
        <taxon>Parvularculaceae</taxon>
        <taxon>Hyphococcus</taxon>
    </lineage>
</organism>
<dbReference type="NCBIfam" id="TIGR02937">
    <property type="entry name" value="sigma70-ECF"/>
    <property type="match status" value="1"/>
</dbReference>
<dbReference type="Proteomes" id="UP001596116">
    <property type="component" value="Unassembled WGS sequence"/>
</dbReference>
<dbReference type="InterPro" id="IPR014284">
    <property type="entry name" value="RNA_pol_sigma-70_dom"/>
</dbReference>
<dbReference type="EMBL" id="JBHPON010000003">
    <property type="protein sequence ID" value="MFC6037363.1"/>
    <property type="molecule type" value="Genomic_DNA"/>
</dbReference>
<accession>A0ABW1KZ46</accession>
<feature type="domain" description="RNA polymerase sigma-70 region 2" evidence="5">
    <location>
        <begin position="23"/>
        <end position="84"/>
    </location>
</feature>
<evidence type="ECO:0000256" key="1">
    <source>
        <dbReference type="ARBA" id="ARBA00010641"/>
    </source>
</evidence>
<gene>
    <name evidence="7" type="ORF">ACFMB1_17535</name>
</gene>
<feature type="domain" description="RNA polymerase sigma factor 70 region 4 type 2" evidence="6">
    <location>
        <begin position="117"/>
        <end position="168"/>
    </location>
</feature>
<evidence type="ECO:0000256" key="3">
    <source>
        <dbReference type="ARBA" id="ARBA00023082"/>
    </source>
</evidence>
<dbReference type="RefSeq" id="WP_379881241.1">
    <property type="nucleotide sequence ID" value="NZ_JBHPON010000003.1"/>
</dbReference>
<dbReference type="Gene3D" id="1.10.1740.10">
    <property type="match status" value="1"/>
</dbReference>
<evidence type="ECO:0000256" key="4">
    <source>
        <dbReference type="ARBA" id="ARBA00023163"/>
    </source>
</evidence>
<comment type="caution">
    <text evidence="7">The sequence shown here is derived from an EMBL/GenBank/DDBJ whole genome shotgun (WGS) entry which is preliminary data.</text>
</comment>
<dbReference type="PANTHER" id="PTHR43133">
    <property type="entry name" value="RNA POLYMERASE ECF-TYPE SIGMA FACTO"/>
    <property type="match status" value="1"/>
</dbReference>
<reference evidence="7 8" key="1">
    <citation type="submission" date="2024-09" db="EMBL/GenBank/DDBJ databases">
        <authorList>
            <person name="Zhang Z.-H."/>
        </authorList>
    </citation>
    <scope>NUCLEOTIDE SEQUENCE [LARGE SCALE GENOMIC DNA]</scope>
    <source>
        <strain evidence="7 8">HHTR114</strain>
    </source>
</reference>
<evidence type="ECO:0000259" key="6">
    <source>
        <dbReference type="Pfam" id="PF08281"/>
    </source>
</evidence>
<keyword evidence="8" id="KW-1185">Reference proteome</keyword>
<keyword evidence="2" id="KW-0805">Transcription regulation</keyword>
<sequence length="175" mass="20110">MTEVAKPAQTEHSALLDDLSKNFRRPLIAYFLKRTRNTAEVEDLVQETFYRIIRRSDGDKIRNPEAFLFQTAANLLRDHARREATQASSLSSYADLSNTTEVLSPERVLQSKQSLKSILAALESVSEVTRDIFILHRLENMKYKEIASLYGISQSAVEKHMMKAIAHLIRSRDEW</sequence>
<dbReference type="InterPro" id="IPR013325">
    <property type="entry name" value="RNA_pol_sigma_r2"/>
</dbReference>
<keyword evidence="3" id="KW-0731">Sigma factor</keyword>
<dbReference type="InterPro" id="IPR036388">
    <property type="entry name" value="WH-like_DNA-bd_sf"/>
</dbReference>
<proteinExistence type="inferred from homology"/>
<comment type="similarity">
    <text evidence="1">Belongs to the sigma-70 factor family. ECF subfamily.</text>
</comment>